<feature type="compositionally biased region" description="Polar residues" evidence="9">
    <location>
        <begin position="9"/>
        <end position="21"/>
    </location>
</feature>
<keyword evidence="3" id="KW-0862">Zinc</keyword>
<keyword evidence="7" id="KW-0675">Receptor</keyword>
<evidence type="ECO:0000313" key="12">
    <source>
        <dbReference type="Proteomes" id="UP000614601"/>
    </source>
</evidence>
<feature type="region of interest" description="Disordered" evidence="9">
    <location>
        <begin position="1"/>
        <end position="21"/>
    </location>
</feature>
<dbReference type="GO" id="GO:0005634">
    <property type="term" value="C:nucleus"/>
    <property type="evidence" value="ECO:0007669"/>
    <property type="project" value="TreeGrafter"/>
</dbReference>
<keyword evidence="1" id="KW-0479">Metal-binding</keyword>
<dbReference type="Gene3D" id="3.30.50.10">
    <property type="entry name" value="Erythroid Transcription Factor GATA-1, subunit A"/>
    <property type="match status" value="1"/>
</dbReference>
<feature type="domain" description="Nuclear receptor" evidence="10">
    <location>
        <begin position="28"/>
        <end position="108"/>
    </location>
</feature>
<evidence type="ECO:0000256" key="8">
    <source>
        <dbReference type="ARBA" id="ARBA00023242"/>
    </source>
</evidence>
<keyword evidence="6" id="KW-0804">Transcription</keyword>
<dbReference type="GO" id="GO:0043565">
    <property type="term" value="F:sequence-specific DNA binding"/>
    <property type="evidence" value="ECO:0007669"/>
    <property type="project" value="InterPro"/>
</dbReference>
<dbReference type="GO" id="GO:0008270">
    <property type="term" value="F:zinc ion binding"/>
    <property type="evidence" value="ECO:0007669"/>
    <property type="project" value="UniProtKB-KW"/>
</dbReference>
<evidence type="ECO:0000256" key="2">
    <source>
        <dbReference type="ARBA" id="ARBA00022771"/>
    </source>
</evidence>
<dbReference type="InterPro" id="IPR035500">
    <property type="entry name" value="NHR-like_dom_sf"/>
</dbReference>
<dbReference type="Proteomes" id="UP000614601">
    <property type="component" value="Unassembled WGS sequence"/>
</dbReference>
<reference evidence="11" key="1">
    <citation type="submission" date="2020-09" db="EMBL/GenBank/DDBJ databases">
        <authorList>
            <person name="Kikuchi T."/>
        </authorList>
    </citation>
    <scope>NUCLEOTIDE SEQUENCE</scope>
    <source>
        <strain evidence="11">SH1</strain>
    </source>
</reference>
<dbReference type="Proteomes" id="UP000783686">
    <property type="component" value="Unassembled WGS sequence"/>
</dbReference>
<keyword evidence="8" id="KW-0539">Nucleus</keyword>
<accession>A0A811L714</accession>
<evidence type="ECO:0000256" key="5">
    <source>
        <dbReference type="ARBA" id="ARBA00023125"/>
    </source>
</evidence>
<dbReference type="InterPro" id="IPR013088">
    <property type="entry name" value="Znf_NHR/GATA"/>
</dbReference>
<evidence type="ECO:0000256" key="9">
    <source>
        <dbReference type="SAM" id="MobiDB-lite"/>
    </source>
</evidence>
<dbReference type="Pfam" id="PF00105">
    <property type="entry name" value="zf-C4"/>
    <property type="match status" value="1"/>
</dbReference>
<dbReference type="SMART" id="SM00399">
    <property type="entry name" value="ZnF_C4"/>
    <property type="match status" value="1"/>
</dbReference>
<keyword evidence="12" id="KW-1185">Reference proteome</keyword>
<proteinExistence type="predicted"/>
<dbReference type="GO" id="GO:0003700">
    <property type="term" value="F:DNA-binding transcription factor activity"/>
    <property type="evidence" value="ECO:0007669"/>
    <property type="project" value="InterPro"/>
</dbReference>
<evidence type="ECO:0000256" key="1">
    <source>
        <dbReference type="ARBA" id="ARBA00022723"/>
    </source>
</evidence>
<organism evidence="11 12">
    <name type="scientific">Bursaphelenchus okinawaensis</name>
    <dbReference type="NCBI Taxonomy" id="465554"/>
    <lineage>
        <taxon>Eukaryota</taxon>
        <taxon>Metazoa</taxon>
        <taxon>Ecdysozoa</taxon>
        <taxon>Nematoda</taxon>
        <taxon>Chromadorea</taxon>
        <taxon>Rhabditida</taxon>
        <taxon>Tylenchina</taxon>
        <taxon>Tylenchomorpha</taxon>
        <taxon>Aphelenchoidea</taxon>
        <taxon>Aphelenchoididae</taxon>
        <taxon>Bursaphelenchus</taxon>
    </lineage>
</organism>
<dbReference type="EMBL" id="CAJFCW020000005">
    <property type="protein sequence ID" value="CAG9117524.1"/>
    <property type="molecule type" value="Genomic_DNA"/>
</dbReference>
<dbReference type="AlphaFoldDB" id="A0A811L714"/>
<gene>
    <name evidence="11" type="ORF">BOKJ2_LOCUS10094</name>
</gene>
<dbReference type="PANTHER" id="PTHR46011">
    <property type="entry name" value="NUCLEAR HORMONE RECEPTOR FAMILY MEMBER NHR-86-RELATED"/>
    <property type="match status" value="1"/>
</dbReference>
<evidence type="ECO:0000256" key="6">
    <source>
        <dbReference type="ARBA" id="ARBA00023163"/>
    </source>
</evidence>
<keyword evidence="5" id="KW-0238">DNA-binding</keyword>
<dbReference type="SUPFAM" id="SSF48508">
    <property type="entry name" value="Nuclear receptor ligand-binding domain"/>
    <property type="match status" value="1"/>
</dbReference>
<keyword evidence="4" id="KW-0805">Transcription regulation</keyword>
<dbReference type="Gene3D" id="1.10.565.10">
    <property type="entry name" value="Retinoid X Receptor"/>
    <property type="match status" value="1"/>
</dbReference>
<dbReference type="OrthoDB" id="5797758at2759"/>
<sequence length="378" mass="43458">MSVAPPKPSTSTVITRRTPSVTRKRKSPMCCKVCNDEILNLNFGAQVCRACASFYKRTYLENKKYRCITGFHNCNIDHEGSKAGKCKACRYEKCQQTNIQIKENFKSPTRPQPVTKLNEGKLIGQMIKGHAKYLQTQFDKLKILHPDVIFSDDVFITPIKLEVLRLNCTTVKDMLEMFIDHFGPFNKLERNDQIKAVRKSFTEMRVLNECYLSAKYCPSIEDTRLVPAPGYFYDPGNIDPAWYLQGVMEGKDLLLYEKLMKPLNEKLQMVARKAKLADITQVDTVVIAMIILWKNIENNGLMTSELNDFKNKVMIEWTEDINRRYQGNSAEILQGKMLFYGEVDNIAIEMCHNLLQLKLLRKAIPKPSDCCIEKALLT</sequence>
<evidence type="ECO:0000313" key="11">
    <source>
        <dbReference type="EMBL" id="CAD5223324.1"/>
    </source>
</evidence>
<name>A0A811L714_9BILA</name>
<evidence type="ECO:0000256" key="7">
    <source>
        <dbReference type="ARBA" id="ARBA00023170"/>
    </source>
</evidence>
<keyword evidence="2" id="KW-0863">Zinc-finger</keyword>
<evidence type="ECO:0000256" key="4">
    <source>
        <dbReference type="ARBA" id="ARBA00023015"/>
    </source>
</evidence>
<dbReference type="PANTHER" id="PTHR46011:SF6">
    <property type="entry name" value="HIGH ZINC ACTIVATED NUCLEAR RECEPTOR PROTEIN"/>
    <property type="match status" value="1"/>
</dbReference>
<protein>
    <recommendedName>
        <fullName evidence="10">Nuclear receptor domain-containing protein</fullName>
    </recommendedName>
</protein>
<comment type="caution">
    <text evidence="11">The sequence shown here is derived from an EMBL/GenBank/DDBJ whole genome shotgun (WGS) entry which is preliminary data.</text>
</comment>
<evidence type="ECO:0000259" key="10">
    <source>
        <dbReference type="PROSITE" id="PS51030"/>
    </source>
</evidence>
<evidence type="ECO:0000256" key="3">
    <source>
        <dbReference type="ARBA" id="ARBA00022833"/>
    </source>
</evidence>
<dbReference type="PROSITE" id="PS51030">
    <property type="entry name" value="NUCLEAR_REC_DBD_2"/>
    <property type="match status" value="1"/>
</dbReference>
<dbReference type="EMBL" id="CAJFDH010000005">
    <property type="protein sequence ID" value="CAD5223324.1"/>
    <property type="molecule type" value="Genomic_DNA"/>
</dbReference>
<dbReference type="InterPro" id="IPR001628">
    <property type="entry name" value="Znf_hrmn_rcpt"/>
</dbReference>
<dbReference type="SUPFAM" id="SSF57716">
    <property type="entry name" value="Glucocorticoid receptor-like (DNA-binding domain)"/>
    <property type="match status" value="1"/>
</dbReference>